<dbReference type="RefSeq" id="WP_144858490.1">
    <property type="nucleotide sequence ID" value="NZ_CP048738.1"/>
</dbReference>
<sequence>MGSTNGEETQRKGLSTRESQALSRLASENRQVITSSDIAEVLDIRRKSAKDMAYALKDKGWLERIAHGKYLILPLAAGENAVYTAHEFVIASALVDPMYVGYWSALNHHGLTEQVPRTVYIVTTARAQEREIHGVTYRPVTVTEQKFFGYQPTAVGSSQANISSIEKTLVDCADHPEFCGGIEELATAMENAVDTRCSWERVVEYLRRVGNGAATKRLVYLADQLDINLPEYQDLVENFTTGYPLLDPTREATGTRDSEYQLRLNVGPESFLLDTFL</sequence>
<evidence type="ECO:0000313" key="6">
    <source>
        <dbReference type="Proteomes" id="UP000465667"/>
    </source>
</evidence>
<dbReference type="SUPFAM" id="SSF46785">
    <property type="entry name" value="Winged helix' DNA-binding domain"/>
    <property type="match status" value="1"/>
</dbReference>
<dbReference type="InterPro" id="IPR025159">
    <property type="entry name" value="AbiEi_N"/>
</dbReference>
<dbReference type="InterPro" id="IPR036390">
    <property type="entry name" value="WH_DNA-bd_sf"/>
</dbReference>
<dbReference type="Pfam" id="PF09407">
    <property type="entry name" value="AbiEi_1"/>
    <property type="match status" value="1"/>
</dbReference>
<dbReference type="KEGG" id="hale:G3A49_16100"/>
<evidence type="ECO:0000259" key="1">
    <source>
        <dbReference type="Pfam" id="PF09407"/>
    </source>
</evidence>
<dbReference type="Pfam" id="PF13338">
    <property type="entry name" value="AbiEi_4"/>
    <property type="match status" value="1"/>
</dbReference>
<evidence type="ECO:0000259" key="2">
    <source>
        <dbReference type="Pfam" id="PF13338"/>
    </source>
</evidence>
<organism evidence="4 5">
    <name type="scientific">Haloferax volcanii</name>
    <name type="common">Halobacterium volcanii</name>
    <dbReference type="NCBI Taxonomy" id="2246"/>
    <lineage>
        <taxon>Archaea</taxon>
        <taxon>Methanobacteriati</taxon>
        <taxon>Methanobacteriota</taxon>
        <taxon>Stenosarchaea group</taxon>
        <taxon>Halobacteria</taxon>
        <taxon>Halobacteriales</taxon>
        <taxon>Haloferacaceae</taxon>
        <taxon>Haloferax</taxon>
    </lineage>
</organism>
<reference evidence="3 6" key="2">
    <citation type="submission" date="2020-02" db="EMBL/GenBank/DDBJ databases">
        <title>Whole genome sequence of Haloferax alexandrinus pws1.</title>
        <authorList>
            <person name="Verma D.K."/>
            <person name="Gopal K."/>
            <person name="Prasad E.S."/>
        </authorList>
    </citation>
    <scope>NUCLEOTIDE SEQUENCE [LARGE SCALE GENOMIC DNA]</scope>
    <source>
        <strain evidence="3">Wsp1</strain>
        <strain evidence="6">wsp1</strain>
    </source>
</reference>
<accession>A0A558GDJ8</accession>
<dbReference type="GeneID" id="44084963"/>
<protein>
    <submittedName>
        <fullName evidence="4">Transcriptional regulator</fullName>
    </submittedName>
</protein>
<feature type="domain" description="AbiEi antitoxin C-terminal" evidence="1">
    <location>
        <begin position="85"/>
        <end position="223"/>
    </location>
</feature>
<dbReference type="InterPro" id="IPR036388">
    <property type="entry name" value="WH-like_DNA-bd_sf"/>
</dbReference>
<accession>A0A6C0UVL7</accession>
<dbReference type="EMBL" id="VMTR01000016">
    <property type="protein sequence ID" value="TVT95819.1"/>
    <property type="molecule type" value="Genomic_DNA"/>
</dbReference>
<evidence type="ECO:0000313" key="4">
    <source>
        <dbReference type="EMBL" id="TVT95819.1"/>
    </source>
</evidence>
<evidence type="ECO:0000313" key="5">
    <source>
        <dbReference type="Proteomes" id="UP000320212"/>
    </source>
</evidence>
<dbReference type="Gene3D" id="1.10.10.10">
    <property type="entry name" value="Winged helix-like DNA-binding domain superfamily/Winged helix DNA-binding domain"/>
    <property type="match status" value="1"/>
</dbReference>
<proteinExistence type="predicted"/>
<dbReference type="EMBL" id="CP048738">
    <property type="protein sequence ID" value="QIB79542.1"/>
    <property type="molecule type" value="Genomic_DNA"/>
</dbReference>
<dbReference type="AlphaFoldDB" id="A0A558GDJ8"/>
<name>A0A558GDJ8_HALVO</name>
<feature type="domain" description="AbiEi antitoxin N-terminal" evidence="2">
    <location>
        <begin position="20"/>
        <end position="71"/>
    </location>
</feature>
<dbReference type="Proteomes" id="UP000320212">
    <property type="component" value="Unassembled WGS sequence"/>
</dbReference>
<dbReference type="InterPro" id="IPR018547">
    <property type="entry name" value="AbiEi_C"/>
</dbReference>
<reference evidence="4 5" key="1">
    <citation type="submission" date="2019-07" db="EMBL/GenBank/DDBJ databases">
        <title>Draft genome sequence of Haloferax volcanii SS0101, isolated from salt farm in Samut Sakhon, Thailand.</title>
        <authorList>
            <person name="Wanthongcharoen S."/>
            <person name="Yamprayoonswat W."/>
            <person name="Ruangsuj P."/>
            <person name="Thongpramul N."/>
            <person name="Jumpathong W."/>
            <person name="Sittihan S."/>
            <person name="Kanjanavas P."/>
            <person name="Yasawong M."/>
        </authorList>
    </citation>
    <scope>NUCLEOTIDE SEQUENCE [LARGE SCALE GENOMIC DNA]</scope>
    <source>
        <strain evidence="4 5">SS0101</strain>
    </source>
</reference>
<dbReference type="Proteomes" id="UP000465667">
    <property type="component" value="Chromosome"/>
</dbReference>
<gene>
    <name evidence="4" type="ORF">FQA18_04295</name>
    <name evidence="3" type="ORF">G3A49_16100</name>
</gene>
<evidence type="ECO:0000313" key="3">
    <source>
        <dbReference type="EMBL" id="QIB79542.1"/>
    </source>
</evidence>